<protein>
    <submittedName>
        <fullName evidence="1">Extracellular solute-binding protein</fullName>
    </submittedName>
</protein>
<dbReference type="SUPFAM" id="SSF53850">
    <property type="entry name" value="Periplasmic binding protein-like II"/>
    <property type="match status" value="1"/>
</dbReference>
<dbReference type="EMBL" id="JASCXW010000019">
    <property type="protein sequence ID" value="MDI6453161.1"/>
    <property type="molecule type" value="Genomic_DNA"/>
</dbReference>
<dbReference type="InterPro" id="IPR006059">
    <property type="entry name" value="SBP"/>
</dbReference>
<dbReference type="RefSeq" id="WP_282839591.1">
    <property type="nucleotide sequence ID" value="NZ_JASCXW010000019.1"/>
</dbReference>
<evidence type="ECO:0000313" key="2">
    <source>
        <dbReference type="Proteomes" id="UP001431532"/>
    </source>
</evidence>
<accession>A0AAW6UAN6</accession>
<dbReference type="AlphaFoldDB" id="A0AAW6UAN6"/>
<organism evidence="1 2">
    <name type="scientific">Peloplasma aerotolerans</name>
    <dbReference type="NCBI Taxonomy" id="3044389"/>
    <lineage>
        <taxon>Bacteria</taxon>
        <taxon>Bacillati</taxon>
        <taxon>Mycoplasmatota</taxon>
        <taxon>Mollicutes</taxon>
        <taxon>Acholeplasmatales</taxon>
        <taxon>Acholeplasmataceae</taxon>
        <taxon>Peloplasma</taxon>
    </lineage>
</organism>
<sequence>MKKAIIFFKKGMNAIKSFFTHMSPKRITIVVLATLFVLIISLSFFKKSSIDTYFDASDLMYGYSNTYLSEAFNTKLYTAVKQDYADANLIEVDEQKTILTGDMNGQTVGKNHPDYGDIVALYETITTVDQDVFLLDSTHPVTFTNTSSTSGLYYLAIDYYEIEKSINNAQINITINGQSPFYESQTLVLPSKWQLTTTEFSLDRYQNEIQPSSEKIHFWRTHKINDYRGMHPGLFAFELHPNDTVEINYVNAQLLIGQAYYVMEDRIPTYAEYLQTHGVSDVVSDKITRSAREFYYRNDPSIRLRPEQDASNLYYNTQFLRLNVIFGDSWQNSGQAVTYEIDVETEGYYYLTFKYRQYMIKDMPVFRKIKINDEVPYKELESYAFPYTTSFVNRTLRDENNENIKVYLNAGKNTLTMEAVNYPYRQTIETIQYVMSQIQRLSLNVKRYTSGGTDRYRDWDIETYFPDASSDILSWADLLNELYDRLVQLSDVNQPSEIGNLNVAASRLRNIGNDVNKLPSLMVQFSDGDSSVNQILGNMMQNLMRSNLELERSIFHGDVQIPKPYASLPVRFWEGSKRLVLSFINNPYSASRRRDDELTVWVNHPRQYIEIMQILIDQKYDGPMKVTLSQMPDQNKLVLANASGQAPDVAVGVNHWIPYDFAVRNSAYDLRQFSGYEDLVKHFTKGAMIPYVFEEGVYALPETQNFWVTYYRKDILESIGITEIPQTWDEIIAILPLLQSYGMNYFVPLAQYSGLKPFVATLPFIYQYGGDLYSPDGMQTAINSEQTLEGIKLMSELFTLYNVPKFVGSFYNHFRYGMLPIGISDLSTYILLETAAVELDGLWGMDLHPGVYNAEKDEIVRYSAVGAQASMIMGQTKFPEESWDFLKWWMSTDIQSEFAFLVQSTYGQAYFWNTANVDAFKTLSMPQEYKDIVLEAWEYGIEASRIPGAYMVEREISNAWTKIVFNGVNPRQALDEAVRISNREILYKMAEFGYTYRGEIIKEYIVPSIYNIDYWLTEVGHD</sequence>
<keyword evidence="2" id="KW-1185">Reference proteome</keyword>
<name>A0AAW6UAN6_9MOLU</name>
<proteinExistence type="predicted"/>
<comment type="caution">
    <text evidence="1">The sequence shown here is derived from an EMBL/GenBank/DDBJ whole genome shotgun (WGS) entry which is preliminary data.</text>
</comment>
<dbReference type="PANTHER" id="PTHR43649">
    <property type="entry name" value="ARABINOSE-BINDING PROTEIN-RELATED"/>
    <property type="match status" value="1"/>
</dbReference>
<gene>
    <name evidence="1" type="ORF">QJ521_06270</name>
</gene>
<evidence type="ECO:0000313" key="1">
    <source>
        <dbReference type="EMBL" id="MDI6453161.1"/>
    </source>
</evidence>
<dbReference type="InterPro" id="IPR050490">
    <property type="entry name" value="Bact_solute-bd_prot1"/>
</dbReference>
<dbReference type="Gene3D" id="2.60.120.260">
    <property type="entry name" value="Galactose-binding domain-like"/>
    <property type="match status" value="1"/>
</dbReference>
<dbReference type="Gene3D" id="3.40.190.10">
    <property type="entry name" value="Periplasmic binding protein-like II"/>
    <property type="match status" value="1"/>
</dbReference>
<reference evidence="1" key="1">
    <citation type="submission" date="2023-05" db="EMBL/GenBank/DDBJ databases">
        <title>Mariniplasma microaerophilum sp. nov., a novel anaerobic mollicute isolated from terrestrial mud volcano, Taman Peninsula, Russia.</title>
        <authorList>
            <person name="Khomyakova M.A."/>
            <person name="Merkel A.Y."/>
            <person name="Slobodkin A.I."/>
        </authorList>
    </citation>
    <scope>NUCLEOTIDE SEQUENCE</scope>
    <source>
        <strain evidence="1">M4Ah</strain>
    </source>
</reference>
<dbReference type="Proteomes" id="UP001431532">
    <property type="component" value="Unassembled WGS sequence"/>
</dbReference>
<dbReference type="PANTHER" id="PTHR43649:SF27">
    <property type="entry name" value="EXTRACELLULAR SOLUTE-BINDING PROTEIN FAMILY 1"/>
    <property type="match status" value="1"/>
</dbReference>
<dbReference type="Pfam" id="PF01547">
    <property type="entry name" value="SBP_bac_1"/>
    <property type="match status" value="1"/>
</dbReference>